<proteinExistence type="predicted"/>
<protein>
    <submittedName>
        <fullName evidence="2">Glutamyl-tRNA amidotransferase subunit A</fullName>
    </submittedName>
</protein>
<dbReference type="PANTHER" id="PTHR42678:SF34">
    <property type="entry name" value="OS04G0183300 PROTEIN"/>
    <property type="match status" value="1"/>
</dbReference>
<dbReference type="InterPro" id="IPR036928">
    <property type="entry name" value="AS_sf"/>
</dbReference>
<dbReference type="AlphaFoldDB" id="A0A9P4U5E8"/>
<dbReference type="Pfam" id="PF01425">
    <property type="entry name" value="Amidase"/>
    <property type="match status" value="1"/>
</dbReference>
<evidence type="ECO:0000313" key="3">
    <source>
        <dbReference type="Proteomes" id="UP000800235"/>
    </source>
</evidence>
<reference evidence="2" key="1">
    <citation type="journal article" date="2020" name="Stud. Mycol.">
        <title>101 Dothideomycetes genomes: a test case for predicting lifestyles and emergence of pathogens.</title>
        <authorList>
            <person name="Haridas S."/>
            <person name="Albert R."/>
            <person name="Binder M."/>
            <person name="Bloem J."/>
            <person name="Labutti K."/>
            <person name="Salamov A."/>
            <person name="Andreopoulos B."/>
            <person name="Baker S."/>
            <person name="Barry K."/>
            <person name="Bills G."/>
            <person name="Bluhm B."/>
            <person name="Cannon C."/>
            <person name="Castanera R."/>
            <person name="Culley D."/>
            <person name="Daum C."/>
            <person name="Ezra D."/>
            <person name="Gonzalez J."/>
            <person name="Henrissat B."/>
            <person name="Kuo A."/>
            <person name="Liang C."/>
            <person name="Lipzen A."/>
            <person name="Lutzoni F."/>
            <person name="Magnuson J."/>
            <person name="Mondo S."/>
            <person name="Nolan M."/>
            <person name="Ohm R."/>
            <person name="Pangilinan J."/>
            <person name="Park H.-J."/>
            <person name="Ramirez L."/>
            <person name="Alfaro M."/>
            <person name="Sun H."/>
            <person name="Tritt A."/>
            <person name="Yoshinaga Y."/>
            <person name="Zwiers L.-H."/>
            <person name="Turgeon B."/>
            <person name="Goodwin S."/>
            <person name="Spatafora J."/>
            <person name="Crous P."/>
            <person name="Grigoriev I."/>
        </authorList>
    </citation>
    <scope>NUCLEOTIDE SEQUENCE</scope>
    <source>
        <strain evidence="2">CBS 130266</strain>
    </source>
</reference>
<evidence type="ECO:0000259" key="1">
    <source>
        <dbReference type="Pfam" id="PF01425"/>
    </source>
</evidence>
<organism evidence="2 3">
    <name type="scientific">Tothia fuscella</name>
    <dbReference type="NCBI Taxonomy" id="1048955"/>
    <lineage>
        <taxon>Eukaryota</taxon>
        <taxon>Fungi</taxon>
        <taxon>Dikarya</taxon>
        <taxon>Ascomycota</taxon>
        <taxon>Pezizomycotina</taxon>
        <taxon>Dothideomycetes</taxon>
        <taxon>Pleosporomycetidae</taxon>
        <taxon>Venturiales</taxon>
        <taxon>Cylindrosympodiaceae</taxon>
        <taxon>Tothia</taxon>
    </lineage>
</organism>
<dbReference type="InterPro" id="IPR023631">
    <property type="entry name" value="Amidase_dom"/>
</dbReference>
<comment type="caution">
    <text evidence="2">The sequence shown here is derived from an EMBL/GenBank/DDBJ whole genome shotgun (WGS) entry which is preliminary data.</text>
</comment>
<accession>A0A9P4U5E8</accession>
<keyword evidence="3" id="KW-1185">Reference proteome</keyword>
<dbReference type="Gene3D" id="3.90.1300.10">
    <property type="entry name" value="Amidase signature (AS) domain"/>
    <property type="match status" value="1"/>
</dbReference>
<dbReference type="OrthoDB" id="566138at2759"/>
<feature type="domain" description="Amidase" evidence="1">
    <location>
        <begin position="53"/>
        <end position="508"/>
    </location>
</feature>
<dbReference type="PANTHER" id="PTHR42678">
    <property type="entry name" value="AMIDASE"/>
    <property type="match status" value="1"/>
</dbReference>
<name>A0A9P4U5E8_9PEZI</name>
<sequence>MLLLYFTIFTSVTSRHISPEGWGQAQPTFPRLMNATIESLTVGLESKLFSSVDLVIAYARRIAEVNSTLNVVTELNPDALEIAKQLDLERSNGKSRGVLHGIPILIKNNIATMDRMNNTAGSWALVGAKVPRDSTMARKLREAGAIILGKTNLSQWANFRSQNSSNGWSAYGGQVYAAYYPKQDPSGSSSGSGVASSLGLALGSLGTETDGSIVSPAEKNNLVGIKPTVGLTSRALVIPISEHQDSIGPMTRTVKDAAYILQAIAGIDPADNYTSAIPGKIRNYLKACNPLALSGAKIGIPRNVISLTGTKGSPELIAFEKALTTMRNAGADVVVSNFTSASAQLMSQGEIQVLNADFIVNLASYLAQLTSNPTNVKSLSDVRQFTQSFPLEEYPSRDTKIWDQALFTQKWNNTDPRFWKAYQQNLKYSSDGGLLDVISRQKLDAVILPTSIASSWAATVGAPIITVPLGFYPLNAPVKKNTRGNLVASGPNVPFGLSFLGAKWTEEKLIGLAYAFEQKTLVRNMVQPYLVPKTEIADVVKKGRHS</sequence>
<dbReference type="Proteomes" id="UP000800235">
    <property type="component" value="Unassembled WGS sequence"/>
</dbReference>
<gene>
    <name evidence="2" type="ORF">EJ08DRAFT_601921</name>
</gene>
<dbReference type="SUPFAM" id="SSF75304">
    <property type="entry name" value="Amidase signature (AS) enzymes"/>
    <property type="match status" value="1"/>
</dbReference>
<evidence type="ECO:0000313" key="2">
    <source>
        <dbReference type="EMBL" id="KAF2437033.1"/>
    </source>
</evidence>
<dbReference type="EMBL" id="MU007009">
    <property type="protein sequence ID" value="KAF2437033.1"/>
    <property type="molecule type" value="Genomic_DNA"/>
</dbReference>